<comment type="catalytic activity">
    <reaction evidence="5">
        <text>adenylyl-molybdopterin + molybdate = Mo-molybdopterin + AMP + H(+)</text>
        <dbReference type="Rhea" id="RHEA:35047"/>
        <dbReference type="ChEBI" id="CHEBI:15378"/>
        <dbReference type="ChEBI" id="CHEBI:36264"/>
        <dbReference type="ChEBI" id="CHEBI:62727"/>
        <dbReference type="ChEBI" id="CHEBI:71302"/>
        <dbReference type="ChEBI" id="CHEBI:456215"/>
        <dbReference type="EC" id="2.10.1.1"/>
    </reaction>
</comment>
<evidence type="ECO:0000256" key="4">
    <source>
        <dbReference type="ARBA" id="ARBA00023150"/>
    </source>
</evidence>
<dbReference type="CDD" id="cd00887">
    <property type="entry name" value="MoeA"/>
    <property type="match status" value="1"/>
</dbReference>
<gene>
    <name evidence="8" type="ORF">J2792_000421</name>
</gene>
<evidence type="ECO:0000256" key="3">
    <source>
        <dbReference type="ARBA" id="ARBA00010763"/>
    </source>
</evidence>
<keyword evidence="4 6" id="KW-0501">Molybdenum cofactor biosynthesis</keyword>
<dbReference type="GO" id="GO:0061599">
    <property type="term" value="F:molybdopterin molybdotransferase activity"/>
    <property type="evidence" value="ECO:0007669"/>
    <property type="project" value="UniProtKB-EC"/>
</dbReference>
<dbReference type="EC" id="2.10.1.1" evidence="6"/>
<dbReference type="PANTHER" id="PTHR10192">
    <property type="entry name" value="MOLYBDOPTERIN BIOSYNTHESIS PROTEIN"/>
    <property type="match status" value="1"/>
</dbReference>
<dbReference type="Gene3D" id="3.90.105.10">
    <property type="entry name" value="Molybdopterin biosynthesis moea protein, domain 2"/>
    <property type="match status" value="1"/>
</dbReference>
<protein>
    <recommendedName>
        <fullName evidence="6">Molybdopterin molybdenumtransferase</fullName>
        <ecNumber evidence="6">2.10.1.1</ecNumber>
    </recommendedName>
</protein>
<evidence type="ECO:0000256" key="6">
    <source>
        <dbReference type="RuleBase" id="RU365090"/>
    </source>
</evidence>
<dbReference type="SMART" id="SM00852">
    <property type="entry name" value="MoCF_biosynth"/>
    <property type="match status" value="1"/>
</dbReference>
<dbReference type="SUPFAM" id="SSF63867">
    <property type="entry name" value="MoeA C-terminal domain-like"/>
    <property type="match status" value="1"/>
</dbReference>
<name>A0ABU1MGV8_9SPHN</name>
<reference evidence="8 9" key="1">
    <citation type="submission" date="2023-07" db="EMBL/GenBank/DDBJ databases">
        <title>Sorghum-associated microbial communities from plants grown in Nebraska, USA.</title>
        <authorList>
            <person name="Schachtman D."/>
        </authorList>
    </citation>
    <scope>NUCLEOTIDE SEQUENCE [LARGE SCALE GENOMIC DNA]</scope>
    <source>
        <strain evidence="8 9">DS1027</strain>
    </source>
</reference>
<comment type="cofactor">
    <cofactor evidence="6">
        <name>Mg(2+)</name>
        <dbReference type="ChEBI" id="CHEBI:18420"/>
    </cofactor>
</comment>
<dbReference type="InterPro" id="IPR036688">
    <property type="entry name" value="MoeA_C_domain_IV_sf"/>
</dbReference>
<dbReference type="PROSITE" id="PS01079">
    <property type="entry name" value="MOCF_BIOSYNTHESIS_2"/>
    <property type="match status" value="1"/>
</dbReference>
<dbReference type="EMBL" id="JAVDRD010000001">
    <property type="protein sequence ID" value="MDR6509581.1"/>
    <property type="molecule type" value="Genomic_DNA"/>
</dbReference>
<evidence type="ECO:0000256" key="2">
    <source>
        <dbReference type="ARBA" id="ARBA00005046"/>
    </source>
</evidence>
<accession>A0ABU1MGV8</accession>
<dbReference type="RefSeq" id="WP_309804267.1">
    <property type="nucleotide sequence ID" value="NZ_JAVDRD010000001.1"/>
</dbReference>
<dbReference type="Pfam" id="PF00994">
    <property type="entry name" value="MoCF_biosynth"/>
    <property type="match status" value="1"/>
</dbReference>
<dbReference type="InterPro" id="IPR036135">
    <property type="entry name" value="MoeA_linker/N_sf"/>
</dbReference>
<dbReference type="InterPro" id="IPR001453">
    <property type="entry name" value="MoaB/Mog_dom"/>
</dbReference>
<dbReference type="Gene3D" id="3.40.980.10">
    <property type="entry name" value="MoaB/Mog-like domain"/>
    <property type="match status" value="1"/>
</dbReference>
<sequence>MNAPPRQPPLPLEQAQARLIALAPRLPIDHRATAEALGHYLAAPLVATRTQPATALSAMDGYALRSADLPGPWTVVGESAAGHPFAGTIAPGQAVRISTGAAMPAGADCVLLQEDCARDGAALALTGTPPQPPSRHIRPAGMDFAAQDPLLPTGTRLGAAQIALAIAAGHGHVPVCRRLRLAVIDSGDELASAGHALQSHQIPASNGPMLAAMAAALPVDVQRIGPVPDRLDALAAALDSAREADIVVTSGGASVGDHDLVRPALEAVGARIDFWRVAIKPGKPLLVGQRSAEGRAAPQVILGLPGNPASAYVTAHLFMLPLLRAALGAAQPLPSPLHMPLAQPMPAGGGRTEFLRGHWDGVSVTLDPLQDSGAIAPIARANCLVQREAGAAMQPEGSKVPIYLLEFGGFA</sequence>
<evidence type="ECO:0000313" key="8">
    <source>
        <dbReference type="EMBL" id="MDR6509581.1"/>
    </source>
</evidence>
<organism evidence="8 9">
    <name type="scientific">Novosphingobium capsulatum</name>
    <dbReference type="NCBI Taxonomy" id="13688"/>
    <lineage>
        <taxon>Bacteria</taxon>
        <taxon>Pseudomonadati</taxon>
        <taxon>Pseudomonadota</taxon>
        <taxon>Alphaproteobacteria</taxon>
        <taxon>Sphingomonadales</taxon>
        <taxon>Sphingomonadaceae</taxon>
        <taxon>Novosphingobium</taxon>
    </lineage>
</organism>
<keyword evidence="6" id="KW-0500">Molybdenum</keyword>
<dbReference type="InterPro" id="IPR005110">
    <property type="entry name" value="MoeA_linker/N"/>
</dbReference>
<dbReference type="SUPFAM" id="SSF63882">
    <property type="entry name" value="MoeA N-terminal region -like"/>
    <property type="match status" value="1"/>
</dbReference>
<evidence type="ECO:0000256" key="5">
    <source>
        <dbReference type="ARBA" id="ARBA00047317"/>
    </source>
</evidence>
<dbReference type="Gene3D" id="2.40.340.10">
    <property type="entry name" value="MoeA, C-terminal, domain IV"/>
    <property type="match status" value="1"/>
</dbReference>
<keyword evidence="6" id="KW-0479">Metal-binding</keyword>
<evidence type="ECO:0000256" key="1">
    <source>
        <dbReference type="ARBA" id="ARBA00002901"/>
    </source>
</evidence>
<dbReference type="InterPro" id="IPR008284">
    <property type="entry name" value="MoCF_biosynth_CS"/>
</dbReference>
<dbReference type="Pfam" id="PF03453">
    <property type="entry name" value="MoeA_N"/>
    <property type="match status" value="1"/>
</dbReference>
<dbReference type="SUPFAM" id="SSF53218">
    <property type="entry name" value="Molybdenum cofactor biosynthesis proteins"/>
    <property type="match status" value="1"/>
</dbReference>
<dbReference type="Proteomes" id="UP001184150">
    <property type="component" value="Unassembled WGS sequence"/>
</dbReference>
<dbReference type="Pfam" id="PF03454">
    <property type="entry name" value="MoeA_C"/>
    <property type="match status" value="1"/>
</dbReference>
<dbReference type="PANTHER" id="PTHR10192:SF5">
    <property type="entry name" value="GEPHYRIN"/>
    <property type="match status" value="1"/>
</dbReference>
<keyword evidence="6 8" id="KW-0808">Transferase</keyword>
<keyword evidence="9" id="KW-1185">Reference proteome</keyword>
<dbReference type="Gene3D" id="2.170.190.11">
    <property type="entry name" value="Molybdopterin biosynthesis moea protein, domain 3"/>
    <property type="match status" value="1"/>
</dbReference>
<dbReference type="InterPro" id="IPR038987">
    <property type="entry name" value="MoeA-like"/>
</dbReference>
<dbReference type="InterPro" id="IPR036425">
    <property type="entry name" value="MoaB/Mog-like_dom_sf"/>
</dbReference>
<evidence type="ECO:0000259" key="7">
    <source>
        <dbReference type="SMART" id="SM00852"/>
    </source>
</evidence>
<comment type="pathway">
    <text evidence="2 6">Cofactor biosynthesis; molybdopterin biosynthesis.</text>
</comment>
<proteinExistence type="inferred from homology"/>
<evidence type="ECO:0000313" key="9">
    <source>
        <dbReference type="Proteomes" id="UP001184150"/>
    </source>
</evidence>
<comment type="caution">
    <text evidence="8">The sequence shown here is derived from an EMBL/GenBank/DDBJ whole genome shotgun (WGS) entry which is preliminary data.</text>
</comment>
<keyword evidence="6" id="KW-0460">Magnesium</keyword>
<dbReference type="InterPro" id="IPR005111">
    <property type="entry name" value="MoeA_C_domain_IV"/>
</dbReference>
<comment type="function">
    <text evidence="1 6">Catalyzes the insertion of molybdate into adenylated molybdopterin with the concomitant release of AMP.</text>
</comment>
<feature type="domain" description="MoaB/Mog" evidence="7">
    <location>
        <begin position="182"/>
        <end position="325"/>
    </location>
</feature>
<comment type="similarity">
    <text evidence="3 6">Belongs to the MoeA family.</text>
</comment>